<reference evidence="1" key="1">
    <citation type="journal article" date="2022" name="bioRxiv">
        <title>Sequencing and chromosome-scale assembly of the giantPleurodeles waltlgenome.</title>
        <authorList>
            <person name="Brown T."/>
            <person name="Elewa A."/>
            <person name="Iarovenko S."/>
            <person name="Subramanian E."/>
            <person name="Araus A.J."/>
            <person name="Petzold A."/>
            <person name="Susuki M."/>
            <person name="Suzuki K.-i.T."/>
            <person name="Hayashi T."/>
            <person name="Toyoda A."/>
            <person name="Oliveira C."/>
            <person name="Osipova E."/>
            <person name="Leigh N.D."/>
            <person name="Simon A."/>
            <person name="Yun M.H."/>
        </authorList>
    </citation>
    <scope>NUCLEOTIDE SEQUENCE</scope>
    <source>
        <strain evidence="1">20211129_DDA</strain>
        <tissue evidence="1">Liver</tissue>
    </source>
</reference>
<dbReference type="Proteomes" id="UP001066276">
    <property type="component" value="Chromosome 3_2"/>
</dbReference>
<name>A0AAV7THY0_PLEWA</name>
<dbReference type="EMBL" id="JANPWB010000006">
    <property type="protein sequence ID" value="KAJ1175721.1"/>
    <property type="molecule type" value="Genomic_DNA"/>
</dbReference>
<keyword evidence="2" id="KW-1185">Reference proteome</keyword>
<sequence>MRCRDLLLQWDHDLLGVTPTEDSFQTTTSLRDLSLKAFGVMADSRNMMSDHCPFRDTRDILCRSATDLVR</sequence>
<protein>
    <submittedName>
        <fullName evidence="1">Uncharacterized protein</fullName>
    </submittedName>
</protein>
<evidence type="ECO:0000313" key="1">
    <source>
        <dbReference type="EMBL" id="KAJ1175721.1"/>
    </source>
</evidence>
<comment type="caution">
    <text evidence="1">The sequence shown here is derived from an EMBL/GenBank/DDBJ whole genome shotgun (WGS) entry which is preliminary data.</text>
</comment>
<proteinExistence type="predicted"/>
<organism evidence="1 2">
    <name type="scientific">Pleurodeles waltl</name>
    <name type="common">Iberian ribbed newt</name>
    <dbReference type="NCBI Taxonomy" id="8319"/>
    <lineage>
        <taxon>Eukaryota</taxon>
        <taxon>Metazoa</taxon>
        <taxon>Chordata</taxon>
        <taxon>Craniata</taxon>
        <taxon>Vertebrata</taxon>
        <taxon>Euteleostomi</taxon>
        <taxon>Amphibia</taxon>
        <taxon>Batrachia</taxon>
        <taxon>Caudata</taxon>
        <taxon>Salamandroidea</taxon>
        <taxon>Salamandridae</taxon>
        <taxon>Pleurodelinae</taxon>
        <taxon>Pleurodeles</taxon>
    </lineage>
</organism>
<gene>
    <name evidence="1" type="ORF">NDU88_001008</name>
</gene>
<accession>A0AAV7THY0</accession>
<dbReference type="AlphaFoldDB" id="A0AAV7THY0"/>
<evidence type="ECO:0000313" key="2">
    <source>
        <dbReference type="Proteomes" id="UP001066276"/>
    </source>
</evidence>